<comment type="caution">
    <text evidence="1">The sequence shown here is derived from an EMBL/GenBank/DDBJ whole genome shotgun (WGS) entry which is preliminary data.</text>
</comment>
<dbReference type="Pfam" id="PF13671">
    <property type="entry name" value="AAA_33"/>
    <property type="match status" value="1"/>
</dbReference>
<organism evidence="1">
    <name type="scientific">Acidithiobacillus ferrianus</name>
    <dbReference type="NCBI Taxonomy" id="2678518"/>
    <lineage>
        <taxon>Bacteria</taxon>
        <taxon>Pseudomonadati</taxon>
        <taxon>Pseudomonadota</taxon>
        <taxon>Acidithiobacillia</taxon>
        <taxon>Acidithiobacillales</taxon>
        <taxon>Acidithiobacillaceae</taxon>
        <taxon>Acidithiobacillus</taxon>
    </lineage>
</organism>
<protein>
    <submittedName>
        <fullName evidence="1">AAA family ATPase</fullName>
    </submittedName>
</protein>
<dbReference type="EMBL" id="WNJL01000015">
    <property type="protein sequence ID" value="NDU41777.1"/>
    <property type="molecule type" value="Genomic_DNA"/>
</dbReference>
<reference evidence="1" key="1">
    <citation type="submission" date="2019-11" db="EMBL/GenBank/DDBJ databases">
        <title>Acidithiobacillus ferrianus sp. nov.: a facultatively anaerobic and extremely acidophilic chemolithoautotroph.</title>
        <authorList>
            <person name="Norris P.R."/>
            <person name="Falagan C."/>
            <person name="Moya-Beltran A."/>
            <person name="Castro M."/>
            <person name="Quatrini R."/>
            <person name="Johnson D.B."/>
        </authorList>
    </citation>
    <scope>NUCLEOTIDE SEQUENCE [LARGE SCALE GENOMIC DNA]</scope>
    <source>
        <strain evidence="1">MG</strain>
    </source>
</reference>
<accession>A0A845U7P2</accession>
<dbReference type="SUPFAM" id="SSF52540">
    <property type="entry name" value="P-loop containing nucleoside triphosphate hydrolases"/>
    <property type="match status" value="1"/>
</dbReference>
<dbReference type="AlphaFoldDB" id="A0A845U7P2"/>
<dbReference type="InterPro" id="IPR027417">
    <property type="entry name" value="P-loop_NTPase"/>
</dbReference>
<name>A0A845U7P2_9PROT</name>
<dbReference type="Gene3D" id="3.40.50.300">
    <property type="entry name" value="P-loop containing nucleotide triphosphate hydrolases"/>
    <property type="match status" value="1"/>
</dbReference>
<evidence type="ECO:0000313" key="1">
    <source>
        <dbReference type="EMBL" id="NDU41777.1"/>
    </source>
</evidence>
<sequence>MARCATYVFKRDTGNVWRCVIDNSYGTDLIRSEPEAVLHLVCGKIGAGKSTLSQQLSANQRTILVSEDVLLSKLYPGQIKCLADYVRCTDHLRNALGDHIEALLRADLSVVLDYPANTLSSRQWAKGICEKAEVAHQLHYLDVPDAVCKARLHERNASGTHPFATSDAEFDQITKHFVPPSPDEAMNIILHQFGK</sequence>
<gene>
    <name evidence="1" type="ORF">GL267_03685</name>
</gene>
<proteinExistence type="predicted"/>
<dbReference type="RefSeq" id="WP_163096743.1">
    <property type="nucleotide sequence ID" value="NZ_CP127523.1"/>
</dbReference>